<sequence>MNGLIDRDLHYIHKALEKYPEIDRVILYGSRALGNYKMGSDVDLAIVGEMVSRKTMVGVNDDLNEVYPLPYMFDLVHYDQLSNEDLIKHIDKYGEELYRKHDAYV</sequence>
<evidence type="ECO:0000313" key="3">
    <source>
        <dbReference type="Proteomes" id="UP000319756"/>
    </source>
</evidence>
<reference evidence="3" key="1">
    <citation type="submission" date="2019-01" db="EMBL/GenBank/DDBJ databases">
        <title>Genomic analysis of Salicibibacter sp. NKC3-5.</title>
        <authorList>
            <person name="Oh Y.J."/>
        </authorList>
    </citation>
    <scope>NUCLEOTIDE SEQUENCE [LARGE SCALE GENOMIC DNA]</scope>
    <source>
        <strain evidence="3">NKC3-5</strain>
    </source>
</reference>
<dbReference type="RefSeq" id="WP_142089860.1">
    <property type="nucleotide sequence ID" value="NZ_CP035485.1"/>
</dbReference>
<evidence type="ECO:0000259" key="1">
    <source>
        <dbReference type="Pfam" id="PF18765"/>
    </source>
</evidence>
<evidence type="ECO:0000313" key="2">
    <source>
        <dbReference type="EMBL" id="QDI91591.1"/>
    </source>
</evidence>
<organism evidence="2 3">
    <name type="scientific">Salicibibacter halophilus</name>
    <dbReference type="NCBI Taxonomy" id="2502791"/>
    <lineage>
        <taxon>Bacteria</taxon>
        <taxon>Bacillati</taxon>
        <taxon>Bacillota</taxon>
        <taxon>Bacilli</taxon>
        <taxon>Bacillales</taxon>
        <taxon>Bacillaceae</taxon>
        <taxon>Salicibibacter</taxon>
    </lineage>
</organism>
<feature type="domain" description="Polymerase beta nucleotidyltransferase" evidence="1">
    <location>
        <begin position="12"/>
        <end position="101"/>
    </location>
</feature>
<dbReference type="OrthoDB" id="9803106at2"/>
<keyword evidence="2" id="KW-0808">Transferase</keyword>
<dbReference type="SUPFAM" id="SSF81301">
    <property type="entry name" value="Nucleotidyltransferase"/>
    <property type="match status" value="1"/>
</dbReference>
<dbReference type="GO" id="GO:0016740">
    <property type="term" value="F:transferase activity"/>
    <property type="evidence" value="ECO:0007669"/>
    <property type="project" value="UniProtKB-KW"/>
</dbReference>
<dbReference type="AlphaFoldDB" id="A0A514LJX7"/>
<dbReference type="Pfam" id="PF18765">
    <property type="entry name" value="Polbeta"/>
    <property type="match status" value="1"/>
</dbReference>
<accession>A0A514LJX7</accession>
<dbReference type="Gene3D" id="3.30.460.10">
    <property type="entry name" value="Beta Polymerase, domain 2"/>
    <property type="match status" value="1"/>
</dbReference>
<dbReference type="Proteomes" id="UP000319756">
    <property type="component" value="Chromosome"/>
</dbReference>
<dbReference type="EMBL" id="CP035485">
    <property type="protein sequence ID" value="QDI91591.1"/>
    <property type="molecule type" value="Genomic_DNA"/>
</dbReference>
<dbReference type="CDD" id="cd05403">
    <property type="entry name" value="NT_KNTase_like"/>
    <property type="match status" value="1"/>
</dbReference>
<proteinExistence type="predicted"/>
<dbReference type="InterPro" id="IPR041633">
    <property type="entry name" value="Polbeta"/>
</dbReference>
<dbReference type="KEGG" id="sale:EPH95_10760"/>
<protein>
    <submittedName>
        <fullName evidence="2">Nucleotidyltransferase domain-containing protein</fullName>
    </submittedName>
</protein>
<gene>
    <name evidence="2" type="ORF">EPH95_10760</name>
</gene>
<keyword evidence="3" id="KW-1185">Reference proteome</keyword>
<dbReference type="InterPro" id="IPR043519">
    <property type="entry name" value="NT_sf"/>
</dbReference>
<name>A0A514LJX7_9BACI</name>